<name>A0AAF1B3U8_DAUCS</name>
<feature type="domain" description="FIST C-domain" evidence="1">
    <location>
        <begin position="318"/>
        <end position="500"/>
    </location>
</feature>
<dbReference type="Pfam" id="PF00646">
    <property type="entry name" value="F-box"/>
    <property type="match status" value="1"/>
</dbReference>
<sequence>MARKEGKMNVSSIDALGDDLLRNVLRRLPSSSFASAACVSRYWNHLCDTVLCTPKLSSAHSSNPSLQEAVEEVFNKVFAELIRPHFAIVTVTSLDLEEARQLITKKLGSTIPIIYTAPTGLIGRDAITNEFKEIRWQVYFDRNYSYSVSFDDDDSAVRQRRVICLTVGFLPGLKVAAVPLFQSYMVPFVDEFLEDISECVTSVSGCMAPIGMILFTLYIIKYLYSPHPTLTVLDSLNYSMSPETVIVGDRCGEFLCGNDSMNKRSKRKRQPLFMVAVALLFMQDPNKPPGIGDIKLHVALSAGLVPVGHTYEVTSVNESSFYWTKLTARSENSDQNFDEQTLRNIFGIGNQALFGAYIGIVKKRKGIAGFEEVNWLSSQIFHEVHGDDKEYLVVDSGADIKTGDCFRFFKEDSHMTSSSLRQVSDKFRDLKISCDVGNSDRQRIRPANSEKMKIFGGIIFSCISRGKPHGKANLGSSPFLENFPDVPLAGSFCVGEICRGDSSSYGQLSEEGSHRCCLHYNSSVYLLMSYTPSSQGS</sequence>
<proteinExistence type="predicted"/>
<dbReference type="Gene3D" id="1.20.1280.50">
    <property type="match status" value="1"/>
</dbReference>
<evidence type="ECO:0000259" key="1">
    <source>
        <dbReference type="SMART" id="SM01204"/>
    </source>
</evidence>
<dbReference type="EMBL" id="CP093348">
    <property type="protein sequence ID" value="WOH05180.1"/>
    <property type="molecule type" value="Genomic_DNA"/>
</dbReference>
<dbReference type="Proteomes" id="UP000077755">
    <property type="component" value="Chromosome 6"/>
</dbReference>
<keyword evidence="3" id="KW-1185">Reference proteome</keyword>
<dbReference type="AlphaFoldDB" id="A0AAF1B3U8"/>
<organism evidence="2 3">
    <name type="scientific">Daucus carota subsp. sativus</name>
    <name type="common">Carrot</name>
    <dbReference type="NCBI Taxonomy" id="79200"/>
    <lineage>
        <taxon>Eukaryota</taxon>
        <taxon>Viridiplantae</taxon>
        <taxon>Streptophyta</taxon>
        <taxon>Embryophyta</taxon>
        <taxon>Tracheophyta</taxon>
        <taxon>Spermatophyta</taxon>
        <taxon>Magnoliopsida</taxon>
        <taxon>eudicotyledons</taxon>
        <taxon>Gunneridae</taxon>
        <taxon>Pentapetalae</taxon>
        <taxon>asterids</taxon>
        <taxon>campanulids</taxon>
        <taxon>Apiales</taxon>
        <taxon>Apiaceae</taxon>
        <taxon>Apioideae</taxon>
        <taxon>Scandiceae</taxon>
        <taxon>Daucinae</taxon>
        <taxon>Daucus</taxon>
        <taxon>Daucus sect. Daucus</taxon>
    </lineage>
</organism>
<dbReference type="GO" id="GO:0000209">
    <property type="term" value="P:protein polyubiquitination"/>
    <property type="evidence" value="ECO:0007669"/>
    <property type="project" value="TreeGrafter"/>
</dbReference>
<dbReference type="InterPro" id="IPR001810">
    <property type="entry name" value="F-box_dom"/>
</dbReference>
<dbReference type="GO" id="GO:0032436">
    <property type="term" value="P:positive regulation of proteasomal ubiquitin-dependent protein catabolic process"/>
    <property type="evidence" value="ECO:0007669"/>
    <property type="project" value="TreeGrafter"/>
</dbReference>
<dbReference type="SUPFAM" id="SSF81383">
    <property type="entry name" value="F-box domain"/>
    <property type="match status" value="1"/>
</dbReference>
<dbReference type="InterPro" id="IPR036047">
    <property type="entry name" value="F-box-like_dom_sf"/>
</dbReference>
<dbReference type="InterPro" id="IPR019494">
    <property type="entry name" value="FIST_C"/>
</dbReference>
<evidence type="ECO:0000313" key="2">
    <source>
        <dbReference type="EMBL" id="WOH05180.1"/>
    </source>
</evidence>
<evidence type="ECO:0000313" key="3">
    <source>
        <dbReference type="Proteomes" id="UP000077755"/>
    </source>
</evidence>
<protein>
    <recommendedName>
        <fullName evidence="1">FIST C-domain domain-containing protein</fullName>
    </recommendedName>
</protein>
<reference evidence="2" key="1">
    <citation type="journal article" date="2016" name="Nat. Genet.">
        <title>A high-quality carrot genome assembly provides new insights into carotenoid accumulation and asterid genome evolution.</title>
        <authorList>
            <person name="Iorizzo M."/>
            <person name="Ellison S."/>
            <person name="Senalik D."/>
            <person name="Zeng P."/>
            <person name="Satapoomin P."/>
            <person name="Huang J."/>
            <person name="Bowman M."/>
            <person name="Iovene M."/>
            <person name="Sanseverino W."/>
            <person name="Cavagnaro P."/>
            <person name="Yildiz M."/>
            <person name="Macko-Podgorni A."/>
            <person name="Moranska E."/>
            <person name="Grzebelus E."/>
            <person name="Grzebelus D."/>
            <person name="Ashrafi H."/>
            <person name="Zheng Z."/>
            <person name="Cheng S."/>
            <person name="Spooner D."/>
            <person name="Van Deynze A."/>
            <person name="Simon P."/>
        </authorList>
    </citation>
    <scope>NUCLEOTIDE SEQUENCE</scope>
    <source>
        <tissue evidence="2">Leaf</tissue>
    </source>
</reference>
<dbReference type="Pfam" id="PF10442">
    <property type="entry name" value="FIST_C"/>
    <property type="match status" value="1"/>
</dbReference>
<accession>A0AAF1B3U8</accession>
<dbReference type="PANTHER" id="PTHR14939:SF5">
    <property type="entry name" value="F-BOX ONLY PROTEIN 22"/>
    <property type="match status" value="1"/>
</dbReference>
<gene>
    <name evidence="2" type="ORF">DCAR_0624594</name>
</gene>
<dbReference type="PANTHER" id="PTHR14939">
    <property type="entry name" value="F-BOX ONLY PROTEIN 22"/>
    <property type="match status" value="1"/>
</dbReference>
<reference evidence="2" key="2">
    <citation type="submission" date="2022-03" db="EMBL/GenBank/DDBJ databases">
        <title>Draft title - Genomic analysis of global carrot germplasm unveils the trajectory of domestication and the origin of high carotenoid orange carrot.</title>
        <authorList>
            <person name="Iorizzo M."/>
            <person name="Ellison S."/>
            <person name="Senalik D."/>
            <person name="Macko-Podgorni A."/>
            <person name="Grzebelus D."/>
            <person name="Bostan H."/>
            <person name="Rolling W."/>
            <person name="Curaba J."/>
            <person name="Simon P."/>
        </authorList>
    </citation>
    <scope>NUCLEOTIDE SEQUENCE</scope>
    <source>
        <tissue evidence="2">Leaf</tissue>
    </source>
</reference>
<dbReference type="SMART" id="SM01204">
    <property type="entry name" value="FIST_C"/>
    <property type="match status" value="1"/>
</dbReference>